<dbReference type="SMART" id="SM00239">
    <property type="entry name" value="C2"/>
    <property type="match status" value="1"/>
</dbReference>
<evidence type="ECO:0000313" key="2">
    <source>
        <dbReference type="EMBL" id="KAL3743105.1"/>
    </source>
</evidence>
<keyword evidence="3" id="KW-1185">Reference proteome</keyword>
<accession>A0ABD3KTN4</accession>
<dbReference type="Gene3D" id="2.60.40.150">
    <property type="entry name" value="C2 domain"/>
    <property type="match status" value="1"/>
</dbReference>
<dbReference type="PROSITE" id="PS50004">
    <property type="entry name" value="C2"/>
    <property type="match status" value="1"/>
</dbReference>
<dbReference type="PANTHER" id="PTHR32246:SF66">
    <property type="entry name" value="C2 DOMAIN-CONTAINING PROTEIN"/>
    <property type="match status" value="1"/>
</dbReference>
<organism evidence="2 3">
    <name type="scientific">Eucalyptus globulus</name>
    <name type="common">Tasmanian blue gum</name>
    <dbReference type="NCBI Taxonomy" id="34317"/>
    <lineage>
        <taxon>Eukaryota</taxon>
        <taxon>Viridiplantae</taxon>
        <taxon>Streptophyta</taxon>
        <taxon>Embryophyta</taxon>
        <taxon>Tracheophyta</taxon>
        <taxon>Spermatophyta</taxon>
        <taxon>Magnoliopsida</taxon>
        <taxon>eudicotyledons</taxon>
        <taxon>Gunneridae</taxon>
        <taxon>Pentapetalae</taxon>
        <taxon>rosids</taxon>
        <taxon>malvids</taxon>
        <taxon>Myrtales</taxon>
        <taxon>Myrtaceae</taxon>
        <taxon>Myrtoideae</taxon>
        <taxon>Eucalypteae</taxon>
        <taxon>Eucalyptus</taxon>
    </lineage>
</organism>
<sequence>MTSDRTRAGPVSVEITVISAQGLRNPTLNALFSRRLKPYATLAVAAAAAAAAAASAPRPAHATGVDRRGGTNPTWNEKFRLPVDPGFFADLRSSVYLDVRARQLVGGEAVLGWCLIPAGDILSPEAAAAAGSVVFLSYRLRDRDGTRGHGTVNVSVRVVVEQGRAGCGDAWAGCGDAWRTVIGLPVASLRG</sequence>
<dbReference type="EMBL" id="JBJKBG010000004">
    <property type="protein sequence ID" value="KAL3743105.1"/>
    <property type="molecule type" value="Genomic_DNA"/>
</dbReference>
<dbReference type="InterPro" id="IPR006311">
    <property type="entry name" value="TAT_signal"/>
</dbReference>
<feature type="domain" description="C2" evidence="1">
    <location>
        <begin position="1"/>
        <end position="131"/>
    </location>
</feature>
<protein>
    <recommendedName>
        <fullName evidence="1">C2 domain-containing protein</fullName>
    </recommendedName>
</protein>
<comment type="caution">
    <text evidence="2">The sequence shown here is derived from an EMBL/GenBank/DDBJ whole genome shotgun (WGS) entry which is preliminary data.</text>
</comment>
<dbReference type="InterPro" id="IPR000008">
    <property type="entry name" value="C2_dom"/>
</dbReference>
<dbReference type="AlphaFoldDB" id="A0ABD3KTN4"/>
<evidence type="ECO:0000259" key="1">
    <source>
        <dbReference type="PROSITE" id="PS50004"/>
    </source>
</evidence>
<dbReference type="PROSITE" id="PS51318">
    <property type="entry name" value="TAT"/>
    <property type="match status" value="1"/>
</dbReference>
<dbReference type="InterPro" id="IPR035892">
    <property type="entry name" value="C2_domain_sf"/>
</dbReference>
<proteinExistence type="predicted"/>
<evidence type="ECO:0000313" key="3">
    <source>
        <dbReference type="Proteomes" id="UP001634007"/>
    </source>
</evidence>
<reference evidence="2 3" key="1">
    <citation type="submission" date="2024-11" db="EMBL/GenBank/DDBJ databases">
        <title>Chromosome-level genome assembly of Eucalyptus globulus Labill. provides insights into its genome evolution.</title>
        <authorList>
            <person name="Li X."/>
        </authorList>
    </citation>
    <scope>NUCLEOTIDE SEQUENCE [LARGE SCALE GENOMIC DNA]</scope>
    <source>
        <strain evidence="2">CL2024</strain>
        <tissue evidence="2">Fresh tender leaves</tissue>
    </source>
</reference>
<dbReference type="Proteomes" id="UP001634007">
    <property type="component" value="Unassembled WGS sequence"/>
</dbReference>
<dbReference type="SUPFAM" id="SSF49562">
    <property type="entry name" value="C2 domain (Calcium/lipid-binding domain, CaLB)"/>
    <property type="match status" value="1"/>
</dbReference>
<dbReference type="PANTHER" id="PTHR32246">
    <property type="entry name" value="INGRESSION PROTEIN FIC1"/>
    <property type="match status" value="1"/>
</dbReference>
<dbReference type="Pfam" id="PF00168">
    <property type="entry name" value="C2"/>
    <property type="match status" value="1"/>
</dbReference>
<name>A0ABD3KTN4_EUCGL</name>
<gene>
    <name evidence="2" type="ORF">ACJRO7_018409</name>
</gene>